<gene>
    <name evidence="4" type="ORF">CASFOL_035003</name>
</gene>
<organism evidence="4 5">
    <name type="scientific">Castilleja foliolosa</name>
    <dbReference type="NCBI Taxonomy" id="1961234"/>
    <lineage>
        <taxon>Eukaryota</taxon>
        <taxon>Viridiplantae</taxon>
        <taxon>Streptophyta</taxon>
        <taxon>Embryophyta</taxon>
        <taxon>Tracheophyta</taxon>
        <taxon>Spermatophyta</taxon>
        <taxon>Magnoliopsida</taxon>
        <taxon>eudicotyledons</taxon>
        <taxon>Gunneridae</taxon>
        <taxon>Pentapetalae</taxon>
        <taxon>asterids</taxon>
        <taxon>lamiids</taxon>
        <taxon>Lamiales</taxon>
        <taxon>Orobanchaceae</taxon>
        <taxon>Pedicularideae</taxon>
        <taxon>Castillejinae</taxon>
        <taxon>Castilleja</taxon>
    </lineage>
</organism>
<evidence type="ECO:0000313" key="5">
    <source>
        <dbReference type="Proteomes" id="UP001632038"/>
    </source>
</evidence>
<dbReference type="AlphaFoldDB" id="A0ABD3BRF9"/>
<evidence type="ECO:0000313" key="4">
    <source>
        <dbReference type="EMBL" id="KAL3620091.1"/>
    </source>
</evidence>
<dbReference type="EMBL" id="JAVIJP010000066">
    <property type="protein sequence ID" value="KAL3620091.1"/>
    <property type="molecule type" value="Genomic_DNA"/>
</dbReference>
<keyword evidence="5" id="KW-1185">Reference proteome</keyword>
<name>A0ABD3BRF9_9LAMI</name>
<dbReference type="InterPro" id="IPR023213">
    <property type="entry name" value="CAT-like_dom_sf"/>
</dbReference>
<dbReference type="PANTHER" id="PTHR31623">
    <property type="entry name" value="F21J9.9"/>
    <property type="match status" value="1"/>
</dbReference>
<accession>A0ABD3BRF9</accession>
<evidence type="ECO:0000256" key="1">
    <source>
        <dbReference type="ARBA" id="ARBA00009861"/>
    </source>
</evidence>
<keyword evidence="3" id="KW-0012">Acyltransferase</keyword>
<comment type="similarity">
    <text evidence="1">Belongs to the plant acyltransferase family.</text>
</comment>
<evidence type="ECO:0000256" key="2">
    <source>
        <dbReference type="ARBA" id="ARBA00022679"/>
    </source>
</evidence>
<sequence>MKGPVEVLMLTSWCRFPVYEADFGWGKPIWFCLAEMANNSAVLVDSRCGEKIEVWVNMKKDVLSVLDAKFKLI</sequence>
<keyword evidence="2" id="KW-0808">Transferase</keyword>
<comment type="caution">
    <text evidence="4">The sequence shown here is derived from an EMBL/GenBank/DDBJ whole genome shotgun (WGS) entry which is preliminary data.</text>
</comment>
<protein>
    <submittedName>
        <fullName evidence="4">Uncharacterized protein</fullName>
    </submittedName>
</protein>
<dbReference type="GO" id="GO:0016746">
    <property type="term" value="F:acyltransferase activity"/>
    <property type="evidence" value="ECO:0007669"/>
    <property type="project" value="UniProtKB-KW"/>
</dbReference>
<evidence type="ECO:0000256" key="3">
    <source>
        <dbReference type="ARBA" id="ARBA00023315"/>
    </source>
</evidence>
<dbReference type="Gene3D" id="3.30.559.10">
    <property type="entry name" value="Chloramphenicol acetyltransferase-like domain"/>
    <property type="match status" value="1"/>
</dbReference>
<dbReference type="PANTHER" id="PTHR31623:SF17">
    <property type="entry name" value="F21J9.9"/>
    <property type="match status" value="1"/>
</dbReference>
<proteinExistence type="inferred from homology"/>
<reference evidence="5" key="1">
    <citation type="journal article" date="2024" name="IScience">
        <title>Strigolactones Initiate the Formation of Haustorium-like Structures in Castilleja.</title>
        <authorList>
            <person name="Buerger M."/>
            <person name="Peterson D."/>
            <person name="Chory J."/>
        </authorList>
    </citation>
    <scope>NUCLEOTIDE SEQUENCE [LARGE SCALE GENOMIC DNA]</scope>
</reference>
<dbReference type="Proteomes" id="UP001632038">
    <property type="component" value="Unassembled WGS sequence"/>
</dbReference>
<dbReference type="Pfam" id="PF02458">
    <property type="entry name" value="Transferase"/>
    <property type="match status" value="1"/>
</dbReference>